<reference evidence="1" key="1">
    <citation type="submission" date="2021-09" db="EMBL/GenBank/DDBJ databases">
        <authorList>
            <consortium name="AG Swart"/>
            <person name="Singh M."/>
            <person name="Singh A."/>
            <person name="Seah K."/>
            <person name="Emmerich C."/>
        </authorList>
    </citation>
    <scope>NUCLEOTIDE SEQUENCE</scope>
    <source>
        <strain evidence="1">ATCC30299</strain>
    </source>
</reference>
<keyword evidence="2" id="KW-1185">Reference proteome</keyword>
<dbReference type="AlphaFoldDB" id="A0AAU9IUA7"/>
<protein>
    <submittedName>
        <fullName evidence="1">Uncharacterized protein</fullName>
    </submittedName>
</protein>
<comment type="caution">
    <text evidence="1">The sequence shown here is derived from an EMBL/GenBank/DDBJ whole genome shotgun (WGS) entry which is preliminary data.</text>
</comment>
<evidence type="ECO:0000313" key="1">
    <source>
        <dbReference type="EMBL" id="CAG9318094.1"/>
    </source>
</evidence>
<evidence type="ECO:0000313" key="2">
    <source>
        <dbReference type="Proteomes" id="UP001162131"/>
    </source>
</evidence>
<name>A0AAU9IUA7_9CILI</name>
<gene>
    <name evidence="1" type="ORF">BSTOLATCC_MIC20578</name>
</gene>
<organism evidence="1 2">
    <name type="scientific">Blepharisma stoltei</name>
    <dbReference type="NCBI Taxonomy" id="1481888"/>
    <lineage>
        <taxon>Eukaryota</taxon>
        <taxon>Sar</taxon>
        <taxon>Alveolata</taxon>
        <taxon>Ciliophora</taxon>
        <taxon>Postciliodesmatophora</taxon>
        <taxon>Heterotrichea</taxon>
        <taxon>Heterotrichida</taxon>
        <taxon>Blepharismidae</taxon>
        <taxon>Blepharisma</taxon>
    </lineage>
</organism>
<dbReference type="EMBL" id="CAJZBQ010000020">
    <property type="protein sequence ID" value="CAG9318094.1"/>
    <property type="molecule type" value="Genomic_DNA"/>
</dbReference>
<sequence>MEISEIEAQLKEIFANITKDSYLLRLQRILTSEETVKLIKSYPSAKNLLDMIYENLQKSLLPSSLYSLILSLSSHIPRYQAEIGRARSIHDLKGNFLWYEQGCKELFNSPNKTLKRLNLFHLMDTRSKRYLYMKHGKYLLQDTKQKVITYMLSDRKTTLSSRVTMIIYSYEGKNKEALLFETRKSKHLIANHSEKHEEKAFEERHASHSQSPIIFYADATLFTPSVLSAQIDKEISLFKNSQGFFTITDSENLWTRDTIRPEDLSFTSPDFQPDFKLPCKRSMSNIIISEFY</sequence>
<accession>A0AAU9IUA7</accession>
<proteinExistence type="predicted"/>
<dbReference type="Proteomes" id="UP001162131">
    <property type="component" value="Unassembled WGS sequence"/>
</dbReference>